<evidence type="ECO:0000256" key="5">
    <source>
        <dbReference type="ARBA" id="ARBA00022884"/>
    </source>
</evidence>
<dbReference type="Pfam" id="PF00237">
    <property type="entry name" value="Ribosomal_L22"/>
    <property type="match status" value="1"/>
</dbReference>
<dbReference type="Gene3D" id="3.90.470.10">
    <property type="entry name" value="Ribosomal protein L22/L17"/>
    <property type="match status" value="1"/>
</dbReference>
<protein>
    <recommendedName>
        <fullName evidence="8">Large ribosomal subunit protein uL22c</fullName>
    </recommendedName>
</protein>
<evidence type="ECO:0000256" key="2">
    <source>
        <dbReference type="ARBA" id="ARBA00009451"/>
    </source>
</evidence>
<dbReference type="PANTHER" id="PTHR13501">
    <property type="entry name" value="CHLOROPLAST 50S RIBOSOMAL PROTEIN L22-RELATED"/>
    <property type="match status" value="1"/>
</dbReference>
<dbReference type="SUPFAM" id="SSF54843">
    <property type="entry name" value="Ribosomal protein L22"/>
    <property type="match status" value="1"/>
</dbReference>
<keyword evidence="5" id="KW-0694">RNA-binding</keyword>
<dbReference type="GO" id="GO:0019843">
    <property type="term" value="F:rRNA binding"/>
    <property type="evidence" value="ECO:0007669"/>
    <property type="project" value="UniProtKB-KW"/>
</dbReference>
<dbReference type="HAMAP" id="MF_01331_B">
    <property type="entry name" value="Ribosomal_uL22_B"/>
    <property type="match status" value="1"/>
</dbReference>
<accession>A0A1P8D6C3</accession>
<dbReference type="GO" id="GO:0015934">
    <property type="term" value="C:large ribosomal subunit"/>
    <property type="evidence" value="ECO:0007669"/>
    <property type="project" value="InterPro"/>
</dbReference>
<evidence type="ECO:0000256" key="7">
    <source>
        <dbReference type="ARBA" id="ARBA00023274"/>
    </source>
</evidence>
<name>A0A1P8D6C3_9FLOR</name>
<dbReference type="InterPro" id="IPR018260">
    <property type="entry name" value="Ribosomal_uL22_CS"/>
</dbReference>
<dbReference type="AlphaFoldDB" id="A0A1P8D6C3"/>
<evidence type="ECO:0000256" key="3">
    <source>
        <dbReference type="ARBA" id="ARBA00022640"/>
    </source>
</evidence>
<evidence type="ECO:0000256" key="1">
    <source>
        <dbReference type="ARBA" id="ARBA00004474"/>
    </source>
</evidence>
<evidence type="ECO:0000313" key="10">
    <source>
        <dbReference type="EMBL" id="APR74351.1"/>
    </source>
</evidence>
<dbReference type="GO" id="GO:0006412">
    <property type="term" value="P:translation"/>
    <property type="evidence" value="ECO:0007669"/>
    <property type="project" value="InterPro"/>
</dbReference>
<evidence type="ECO:0000256" key="9">
    <source>
        <dbReference type="RuleBase" id="RU004005"/>
    </source>
</evidence>
<dbReference type="RefSeq" id="YP_009346816.1">
    <property type="nucleotide sequence ID" value="NC_033877.1"/>
</dbReference>
<dbReference type="CDD" id="cd00336">
    <property type="entry name" value="Ribosomal_L22"/>
    <property type="match status" value="1"/>
</dbReference>
<dbReference type="InterPro" id="IPR036394">
    <property type="entry name" value="Ribosomal_uL22_sf"/>
</dbReference>
<evidence type="ECO:0000256" key="6">
    <source>
        <dbReference type="ARBA" id="ARBA00022980"/>
    </source>
</evidence>
<comment type="similarity">
    <text evidence="2 9">Belongs to the universal ribosomal protein uL22 family.</text>
</comment>
<keyword evidence="6 9" id="KW-0689">Ribosomal protein</keyword>
<dbReference type="GO" id="GO:0003735">
    <property type="term" value="F:structural constituent of ribosome"/>
    <property type="evidence" value="ECO:0007669"/>
    <property type="project" value="InterPro"/>
</dbReference>
<dbReference type="InterPro" id="IPR001063">
    <property type="entry name" value="Ribosomal_uL22"/>
</dbReference>
<keyword evidence="7 9" id="KW-0687">Ribonucleoprotein</keyword>
<dbReference type="NCBIfam" id="TIGR01044">
    <property type="entry name" value="rplV_bact"/>
    <property type="match status" value="1"/>
</dbReference>
<keyword evidence="3 10" id="KW-0934">Plastid</keyword>
<dbReference type="PANTHER" id="PTHR13501:SF10">
    <property type="entry name" value="LARGE RIBOSOMAL SUBUNIT PROTEIN UL22M"/>
    <property type="match status" value="1"/>
</dbReference>
<keyword evidence="4" id="KW-0699">rRNA-binding</keyword>
<dbReference type="InterPro" id="IPR005727">
    <property type="entry name" value="Ribosomal_uL22_bac/chlpt-type"/>
</dbReference>
<dbReference type="GO" id="GO:0009536">
    <property type="term" value="C:plastid"/>
    <property type="evidence" value="ECO:0007669"/>
    <property type="project" value="UniProtKB-SubCell"/>
</dbReference>
<dbReference type="PROSITE" id="PS00464">
    <property type="entry name" value="RIBOSOMAL_L22"/>
    <property type="match status" value="1"/>
</dbReference>
<dbReference type="InterPro" id="IPR047867">
    <property type="entry name" value="Ribosomal_uL22_bac/org-type"/>
</dbReference>
<dbReference type="GeneID" id="31080644"/>
<sequence>MNKMSKTQAVGKYLRLSAHKARRVLNQIKGKNYQEAILALEFMPYKPCRIIKKILESAGSNALNLKQEKQSLIIEEAFANEGPKIKRFQPRAQGRAFKIHKPTCHITIKLGSKS</sequence>
<proteinExistence type="inferred from homology"/>
<dbReference type="EMBL" id="KX601051">
    <property type="protein sequence ID" value="APR74351.1"/>
    <property type="molecule type" value="Genomic_DNA"/>
</dbReference>
<evidence type="ECO:0000256" key="4">
    <source>
        <dbReference type="ARBA" id="ARBA00022730"/>
    </source>
</evidence>
<organism evidence="10">
    <name type="scientific">Gracilaria firma</name>
    <dbReference type="NCBI Taxonomy" id="2510791"/>
    <lineage>
        <taxon>Eukaryota</taxon>
        <taxon>Rhodophyta</taxon>
        <taxon>Florideophyceae</taxon>
        <taxon>Rhodymeniophycidae</taxon>
        <taxon>Gracilariales</taxon>
        <taxon>Gracilariaceae</taxon>
        <taxon>Gracilaria</taxon>
    </lineage>
</organism>
<reference evidence="10" key="1">
    <citation type="submission" date="2016-07" db="EMBL/GenBank/DDBJ databases">
        <authorList>
            <person name="Ng P.-K."/>
            <person name="Lin S.-M."/>
        </authorList>
    </citation>
    <scope>NUCLEOTIDE SEQUENCE</scope>
</reference>
<evidence type="ECO:0000256" key="8">
    <source>
        <dbReference type="ARBA" id="ARBA00035285"/>
    </source>
</evidence>
<reference evidence="10" key="2">
    <citation type="journal article" date="2017" name="BMC Genomics">
        <title>Complete chloroplast genome of Gracilaria firma (Gracilariaceae, Rhodophyta), with discussion on the use of chloroplast phylogenomics in the subclass Rhodymeniophycidae.</title>
        <authorList>
            <person name="Ng P.K."/>
            <person name="Lin S.M."/>
            <person name="Lim P.E."/>
            <person name="Liu L.C."/>
            <person name="Chen C.M."/>
            <person name="Pai T.W."/>
        </authorList>
    </citation>
    <scope>NUCLEOTIDE SEQUENCE</scope>
</reference>
<geneLocation type="plastid" evidence="10"/>
<comment type="subcellular location">
    <subcellularLocation>
        <location evidence="1">Plastid</location>
    </subcellularLocation>
</comment>
<gene>
    <name evidence="10" type="primary">rpl22</name>
</gene>